<dbReference type="AlphaFoldDB" id="A0A376LJL4"/>
<dbReference type="Proteomes" id="UP000254877">
    <property type="component" value="Unassembled WGS sequence"/>
</dbReference>
<evidence type="ECO:0000313" key="2">
    <source>
        <dbReference type="Proteomes" id="UP000254877"/>
    </source>
</evidence>
<reference evidence="1 2" key="1">
    <citation type="submission" date="2018-06" db="EMBL/GenBank/DDBJ databases">
        <authorList>
            <consortium name="Pathogen Informatics"/>
            <person name="Doyle S."/>
        </authorList>
    </citation>
    <scope>NUCLEOTIDE SEQUENCE [LARGE SCALE GENOMIC DNA]</scope>
    <source>
        <strain evidence="1 2">NCTC7928</strain>
    </source>
</reference>
<sequence>MIEWIIRRSVGEPFSGADGRVVSEYLGAPGPSLTRQWMHCRISLMYR</sequence>
<organism evidence="1 2">
    <name type="scientific">Escherichia coli</name>
    <dbReference type="NCBI Taxonomy" id="562"/>
    <lineage>
        <taxon>Bacteria</taxon>
        <taxon>Pseudomonadati</taxon>
        <taxon>Pseudomonadota</taxon>
        <taxon>Gammaproteobacteria</taxon>
        <taxon>Enterobacterales</taxon>
        <taxon>Enterobacteriaceae</taxon>
        <taxon>Escherichia</taxon>
    </lineage>
</organism>
<name>A0A376LJL4_ECOLX</name>
<evidence type="ECO:0000313" key="1">
    <source>
        <dbReference type="EMBL" id="STF44452.1"/>
    </source>
</evidence>
<accession>A0A376LJL4</accession>
<proteinExistence type="predicted"/>
<dbReference type="EMBL" id="UGAB01000002">
    <property type="protein sequence ID" value="STF44452.1"/>
    <property type="molecule type" value="Genomic_DNA"/>
</dbReference>
<protein>
    <submittedName>
        <fullName evidence="1">Uncharacterized protein</fullName>
    </submittedName>
</protein>
<gene>
    <name evidence="1" type="ORF">NCTC7928_05182</name>
</gene>